<evidence type="ECO:0000256" key="1">
    <source>
        <dbReference type="SAM" id="MobiDB-lite"/>
    </source>
</evidence>
<name>A0A2G8SJU8_9APHY</name>
<sequence length="132" mass="14946">MAMIPPTFTCLVSIPRNDIRKDHKGEISHTARLPSLKKESEMTTTSEHNEESSKTKRQINRRAAYGSASLSLAALSLSSWPRTANAQRPGSRERERLRVRLLWTLKGRSVDVGVRRLSTSMSRSSGIRTRWL</sequence>
<dbReference type="EMBL" id="AYKW01000006">
    <property type="protein sequence ID" value="PIL34034.1"/>
    <property type="molecule type" value="Genomic_DNA"/>
</dbReference>
<protein>
    <submittedName>
        <fullName evidence="2">Uncharacterized protein</fullName>
    </submittedName>
</protein>
<dbReference type="Proteomes" id="UP000230002">
    <property type="component" value="Unassembled WGS sequence"/>
</dbReference>
<evidence type="ECO:0000313" key="2">
    <source>
        <dbReference type="EMBL" id="PIL34034.1"/>
    </source>
</evidence>
<organism evidence="2 3">
    <name type="scientific">Ganoderma sinense ZZ0214-1</name>
    <dbReference type="NCBI Taxonomy" id="1077348"/>
    <lineage>
        <taxon>Eukaryota</taxon>
        <taxon>Fungi</taxon>
        <taxon>Dikarya</taxon>
        <taxon>Basidiomycota</taxon>
        <taxon>Agaricomycotina</taxon>
        <taxon>Agaricomycetes</taxon>
        <taxon>Polyporales</taxon>
        <taxon>Polyporaceae</taxon>
        <taxon>Ganoderma</taxon>
    </lineage>
</organism>
<gene>
    <name evidence="2" type="ORF">GSI_03743</name>
</gene>
<feature type="compositionally biased region" description="Basic and acidic residues" evidence="1">
    <location>
        <begin position="36"/>
        <end position="54"/>
    </location>
</feature>
<keyword evidence="3" id="KW-1185">Reference proteome</keyword>
<reference evidence="2 3" key="1">
    <citation type="journal article" date="2015" name="Sci. Rep.">
        <title>Chromosome-level genome map provides insights into diverse defense mechanisms in the medicinal fungus Ganoderma sinense.</title>
        <authorList>
            <person name="Zhu Y."/>
            <person name="Xu J."/>
            <person name="Sun C."/>
            <person name="Zhou S."/>
            <person name="Xu H."/>
            <person name="Nelson D.R."/>
            <person name="Qian J."/>
            <person name="Song J."/>
            <person name="Luo H."/>
            <person name="Xiang L."/>
            <person name="Li Y."/>
            <person name="Xu Z."/>
            <person name="Ji A."/>
            <person name="Wang L."/>
            <person name="Lu S."/>
            <person name="Hayward A."/>
            <person name="Sun W."/>
            <person name="Li X."/>
            <person name="Schwartz D.C."/>
            <person name="Wang Y."/>
            <person name="Chen S."/>
        </authorList>
    </citation>
    <scope>NUCLEOTIDE SEQUENCE [LARGE SCALE GENOMIC DNA]</scope>
    <source>
        <strain evidence="2 3">ZZ0214-1</strain>
    </source>
</reference>
<comment type="caution">
    <text evidence="2">The sequence shown here is derived from an EMBL/GenBank/DDBJ whole genome shotgun (WGS) entry which is preliminary data.</text>
</comment>
<feature type="region of interest" description="Disordered" evidence="1">
    <location>
        <begin position="22"/>
        <end position="61"/>
    </location>
</feature>
<dbReference type="AlphaFoldDB" id="A0A2G8SJU8"/>
<accession>A0A2G8SJU8</accession>
<proteinExistence type="predicted"/>
<evidence type="ECO:0000313" key="3">
    <source>
        <dbReference type="Proteomes" id="UP000230002"/>
    </source>
</evidence>